<protein>
    <submittedName>
        <fullName evidence="1">HK97 family phage portal protein</fullName>
    </submittedName>
</protein>
<organism evidence="1 2">
    <name type="scientific">Orenia marismortui</name>
    <dbReference type="NCBI Taxonomy" id="46469"/>
    <lineage>
        <taxon>Bacteria</taxon>
        <taxon>Bacillati</taxon>
        <taxon>Bacillota</taxon>
        <taxon>Clostridia</taxon>
        <taxon>Halanaerobiales</taxon>
        <taxon>Halobacteroidaceae</taxon>
        <taxon>Orenia</taxon>
    </lineage>
</organism>
<sequence>MAVWDWFLGLFNKDNGQLELDAYVGEIAGEVFFKELAVQACINLIANAVSRSEFQTFENGKEVKKNNYYLFNVEPNPNKSASKFWRDAVAKLVRNNECLVIQQGYDFYVADDFAVEKFAFKDYIYHDIVIDNYQLRNSYIQPDVFHFELHNDKIQNVIEGLNRSYSKLIEVSQKNYKKNNSRKMSVNVPTNYPQTDKAQSDLKELFEKKFKKFFEAEGEAVIPFTNGIGAEEFSSNIGVKGGADNKEIRSFINDIFDFVAIAFQIPPQLIKGEIADIEKLIDYFLTFCVNPIAELITDEINRKLYGRRDYLNRTYMKLNTSMIKAVNIKDIAGSLEILLRIGAYTVDDCLKSLGMEPLETDWSTKRFMTKNYEEIEKRIRGDD</sequence>
<dbReference type="InterPro" id="IPR006944">
    <property type="entry name" value="Phage/GTA_portal"/>
</dbReference>
<reference evidence="1 2" key="1">
    <citation type="submission" date="2019-03" db="EMBL/GenBank/DDBJ databases">
        <title>Subsurface microbial communities from deep shales in Ohio and West Virginia, USA.</title>
        <authorList>
            <person name="Wrighton K."/>
        </authorList>
    </citation>
    <scope>NUCLEOTIDE SEQUENCE [LARGE SCALE GENOMIC DNA]</scope>
    <source>
        <strain evidence="1 2">MSL 6dP</strain>
    </source>
</reference>
<dbReference type="NCBIfam" id="TIGR01537">
    <property type="entry name" value="portal_HK97"/>
    <property type="match status" value="1"/>
</dbReference>
<proteinExistence type="predicted"/>
<evidence type="ECO:0000313" key="1">
    <source>
        <dbReference type="EMBL" id="TDX52147.1"/>
    </source>
</evidence>
<dbReference type="AlphaFoldDB" id="A0A4R8GZG6"/>
<comment type="caution">
    <text evidence="1">The sequence shown here is derived from an EMBL/GenBank/DDBJ whole genome shotgun (WGS) entry which is preliminary data.</text>
</comment>
<gene>
    <name evidence="1" type="ORF">C7959_10869</name>
</gene>
<dbReference type="InterPro" id="IPR006427">
    <property type="entry name" value="Portal_HK97"/>
</dbReference>
<dbReference type="Pfam" id="PF04860">
    <property type="entry name" value="Phage_portal"/>
    <property type="match status" value="1"/>
</dbReference>
<dbReference type="Proteomes" id="UP000295832">
    <property type="component" value="Unassembled WGS sequence"/>
</dbReference>
<name>A0A4R8GZG6_9FIRM</name>
<evidence type="ECO:0000313" key="2">
    <source>
        <dbReference type="Proteomes" id="UP000295832"/>
    </source>
</evidence>
<accession>A0A4R8GZG6</accession>
<dbReference type="RefSeq" id="WP_134116052.1">
    <property type="nucleotide sequence ID" value="NZ_SOEG01000008.1"/>
</dbReference>
<dbReference type="EMBL" id="SOEG01000008">
    <property type="protein sequence ID" value="TDX52147.1"/>
    <property type="molecule type" value="Genomic_DNA"/>
</dbReference>
<keyword evidence="2" id="KW-1185">Reference proteome</keyword>
<dbReference type="STRING" id="926561.GCA_000379025_02703"/>